<reference evidence="2" key="1">
    <citation type="journal article" date="2019" name="Int. J. Syst. Evol. Microbiol.">
        <title>The Global Catalogue of Microorganisms (GCM) 10K type strain sequencing project: providing services to taxonomists for standard genome sequencing and annotation.</title>
        <authorList>
            <consortium name="The Broad Institute Genomics Platform"/>
            <consortium name="The Broad Institute Genome Sequencing Center for Infectious Disease"/>
            <person name="Wu L."/>
            <person name="Ma J."/>
        </authorList>
    </citation>
    <scope>NUCLEOTIDE SEQUENCE [LARGE SCALE GENOMIC DNA]</scope>
    <source>
        <strain evidence="2">JCM 14546</strain>
    </source>
</reference>
<evidence type="ECO:0000313" key="1">
    <source>
        <dbReference type="EMBL" id="GAA2005154.1"/>
    </source>
</evidence>
<dbReference type="Proteomes" id="UP001500755">
    <property type="component" value="Unassembled WGS sequence"/>
</dbReference>
<name>A0ABP5ETH5_9MICO</name>
<sequence length="52" mass="5319">MSEQPTPAELAGDLDTTGLAERLAALQSAPDAESLHAAGELLTDLENGLNSL</sequence>
<gene>
    <name evidence="1" type="ORF">GCM10009755_13430</name>
</gene>
<organism evidence="1 2">
    <name type="scientific">Brevibacterium samyangense</name>
    <dbReference type="NCBI Taxonomy" id="366888"/>
    <lineage>
        <taxon>Bacteria</taxon>
        <taxon>Bacillati</taxon>
        <taxon>Actinomycetota</taxon>
        <taxon>Actinomycetes</taxon>
        <taxon>Micrococcales</taxon>
        <taxon>Brevibacteriaceae</taxon>
        <taxon>Brevibacterium</taxon>
    </lineage>
</organism>
<dbReference type="RefSeq" id="WP_344308159.1">
    <property type="nucleotide sequence ID" value="NZ_BAAANO010000013.1"/>
</dbReference>
<dbReference type="EMBL" id="BAAANO010000013">
    <property type="protein sequence ID" value="GAA2005154.1"/>
    <property type="molecule type" value="Genomic_DNA"/>
</dbReference>
<accession>A0ABP5ETH5</accession>
<keyword evidence="2" id="KW-1185">Reference proteome</keyword>
<proteinExistence type="predicted"/>
<comment type="caution">
    <text evidence="1">The sequence shown here is derived from an EMBL/GenBank/DDBJ whole genome shotgun (WGS) entry which is preliminary data.</text>
</comment>
<protein>
    <submittedName>
        <fullName evidence="1">Uncharacterized protein</fullName>
    </submittedName>
</protein>
<evidence type="ECO:0000313" key="2">
    <source>
        <dbReference type="Proteomes" id="UP001500755"/>
    </source>
</evidence>